<reference evidence="3" key="2">
    <citation type="journal article" date="2017" name="Nat. Plants">
        <title>The Aegilops tauschii genome reveals multiple impacts of transposons.</title>
        <authorList>
            <person name="Zhao G."/>
            <person name="Zou C."/>
            <person name="Li K."/>
            <person name="Wang K."/>
            <person name="Li T."/>
            <person name="Gao L."/>
            <person name="Zhang X."/>
            <person name="Wang H."/>
            <person name="Yang Z."/>
            <person name="Liu X."/>
            <person name="Jiang W."/>
            <person name="Mao L."/>
            <person name="Kong X."/>
            <person name="Jiao Y."/>
            <person name="Jia J."/>
        </authorList>
    </citation>
    <scope>NUCLEOTIDE SEQUENCE [LARGE SCALE GENOMIC DNA]</scope>
    <source>
        <strain evidence="3">cv. AL8/78</strain>
    </source>
</reference>
<keyword evidence="3" id="KW-1185">Reference proteome</keyword>
<sequence>VFERDGYDIVFTPVLDPPDRIPPERFNTLHQIRGFRKAELLGCRQGRILLLEMDWFIVWDPITGEHHHVDIPPAFDKLSYLYGAVLCAATDQSHMHGSCHSSPFNLVLMSPCQGYEDGTPPIACVYSSETGVWGNPILTTNRCEFARCNPGILVGNVLYWTSKSVNAKSKYLNLDQLGDDIIEFDLDRQSLAVIKGPPGLNHSTTHQIIQSGDCDVGLAILSHGRFEMWERKVSCHGGATWFLQKIVEMHTVFGLPPQAEGLVRAVEILGYDEENGAMFLFVDNNVYMVEAMSMQSMKLYQCSHHSYANDIHPFTSFYAPAIPGGRGGAGMLQDM</sequence>
<reference evidence="2" key="3">
    <citation type="submission" date="2019-03" db="UniProtKB">
        <authorList>
            <consortium name="EnsemblPlants"/>
        </authorList>
    </citation>
    <scope>IDENTIFICATION</scope>
</reference>
<dbReference type="Pfam" id="PF23635">
    <property type="entry name" value="Beta-prop_AT5G49610-like"/>
    <property type="match status" value="1"/>
</dbReference>
<dbReference type="InterPro" id="IPR056594">
    <property type="entry name" value="AT5G49610-like_b-prop"/>
</dbReference>
<dbReference type="EnsemblPlants" id="AET0Gv20113200.1">
    <property type="protein sequence ID" value="AET0Gv20113200.1"/>
    <property type="gene ID" value="AET0Gv20113200"/>
</dbReference>
<dbReference type="Gramene" id="AET0Gv20113200.1">
    <property type="protein sequence ID" value="AET0Gv20113200.1"/>
    <property type="gene ID" value="AET0Gv20113200"/>
</dbReference>
<name>A0A452XEX8_AEGTS</name>
<feature type="domain" description="F-box protein AT5G49610-like beta-propeller" evidence="1">
    <location>
        <begin position="41"/>
        <end position="321"/>
    </location>
</feature>
<reference evidence="3" key="1">
    <citation type="journal article" date="2014" name="Science">
        <title>Ancient hybridizations among the ancestral genomes of bread wheat.</title>
        <authorList>
            <consortium name="International Wheat Genome Sequencing Consortium,"/>
            <person name="Marcussen T."/>
            <person name="Sandve S.R."/>
            <person name="Heier L."/>
            <person name="Spannagl M."/>
            <person name="Pfeifer M."/>
            <person name="Jakobsen K.S."/>
            <person name="Wulff B.B."/>
            <person name="Steuernagel B."/>
            <person name="Mayer K.F."/>
            <person name="Olsen O.A."/>
        </authorList>
    </citation>
    <scope>NUCLEOTIDE SEQUENCE [LARGE SCALE GENOMIC DNA]</scope>
    <source>
        <strain evidence="3">cv. AL8/78</strain>
    </source>
</reference>
<dbReference type="AlphaFoldDB" id="A0A452XEX8"/>
<dbReference type="Proteomes" id="UP000015105">
    <property type="component" value="Unassembled WGS sequence"/>
</dbReference>
<organism evidence="2 3">
    <name type="scientific">Aegilops tauschii subsp. strangulata</name>
    <name type="common">Goatgrass</name>
    <dbReference type="NCBI Taxonomy" id="200361"/>
    <lineage>
        <taxon>Eukaryota</taxon>
        <taxon>Viridiplantae</taxon>
        <taxon>Streptophyta</taxon>
        <taxon>Embryophyta</taxon>
        <taxon>Tracheophyta</taxon>
        <taxon>Spermatophyta</taxon>
        <taxon>Magnoliopsida</taxon>
        <taxon>Liliopsida</taxon>
        <taxon>Poales</taxon>
        <taxon>Poaceae</taxon>
        <taxon>BOP clade</taxon>
        <taxon>Pooideae</taxon>
        <taxon>Triticodae</taxon>
        <taxon>Triticeae</taxon>
        <taxon>Triticinae</taxon>
        <taxon>Aegilops</taxon>
    </lineage>
</organism>
<dbReference type="PANTHER" id="PTHR33186:SF18">
    <property type="entry name" value="OS10G0136150 PROTEIN"/>
    <property type="match status" value="1"/>
</dbReference>
<dbReference type="PANTHER" id="PTHR33186">
    <property type="entry name" value="OS10G0136150 PROTEIN-RELATED"/>
    <property type="match status" value="1"/>
</dbReference>
<evidence type="ECO:0000313" key="2">
    <source>
        <dbReference type="EnsemblPlants" id="AET0Gv20113200.1"/>
    </source>
</evidence>
<proteinExistence type="predicted"/>
<evidence type="ECO:0000259" key="1">
    <source>
        <dbReference type="Pfam" id="PF23635"/>
    </source>
</evidence>
<evidence type="ECO:0000313" key="3">
    <source>
        <dbReference type="Proteomes" id="UP000015105"/>
    </source>
</evidence>
<accession>A0A452XEX8</accession>
<protein>
    <recommendedName>
        <fullName evidence="1">F-box protein AT5G49610-like beta-propeller domain-containing protein</fullName>
    </recommendedName>
</protein>